<evidence type="ECO:0000313" key="4">
    <source>
        <dbReference type="EMBL" id="CAF3407858.1"/>
    </source>
</evidence>
<keyword evidence="13" id="KW-1185">Reference proteome</keyword>
<feature type="compositionally biased region" description="Acidic residues" evidence="1">
    <location>
        <begin position="144"/>
        <end position="155"/>
    </location>
</feature>
<evidence type="ECO:0000313" key="6">
    <source>
        <dbReference type="EMBL" id="CAF3724923.1"/>
    </source>
</evidence>
<dbReference type="Proteomes" id="UP000663873">
    <property type="component" value="Unassembled WGS sequence"/>
</dbReference>
<evidence type="ECO:0000256" key="1">
    <source>
        <dbReference type="SAM" id="MobiDB-lite"/>
    </source>
</evidence>
<dbReference type="Proteomes" id="UP000663838">
    <property type="component" value="Unassembled WGS sequence"/>
</dbReference>
<evidence type="ECO:0000313" key="12">
    <source>
        <dbReference type="Proteomes" id="UP000663833"/>
    </source>
</evidence>
<dbReference type="EMBL" id="CAJOBS010000158">
    <property type="protein sequence ID" value="CAF4510472.1"/>
    <property type="molecule type" value="Genomic_DNA"/>
</dbReference>
<name>A0A818NXH2_9BILA</name>
<evidence type="ECO:0000313" key="3">
    <source>
        <dbReference type="EMBL" id="CAF3330011.1"/>
    </source>
</evidence>
<evidence type="ECO:0000313" key="2">
    <source>
        <dbReference type="EMBL" id="CAF3082895.1"/>
    </source>
</evidence>
<evidence type="ECO:0000313" key="5">
    <source>
        <dbReference type="EMBL" id="CAF3614538.1"/>
    </source>
</evidence>
<feature type="compositionally biased region" description="Basic and acidic residues" evidence="1">
    <location>
        <begin position="101"/>
        <end position="115"/>
    </location>
</feature>
<accession>A0A818NXH2</accession>
<dbReference type="EMBL" id="CAJOBQ010000007">
    <property type="protein sequence ID" value="CAF4205260.1"/>
    <property type="molecule type" value="Genomic_DNA"/>
</dbReference>
<dbReference type="EMBL" id="CAJNYT010001383">
    <property type="protein sequence ID" value="CAF3407858.1"/>
    <property type="molecule type" value="Genomic_DNA"/>
</dbReference>
<dbReference type="Proteomes" id="UP000663862">
    <property type="component" value="Unassembled WGS sequence"/>
</dbReference>
<feature type="region of interest" description="Disordered" evidence="1">
    <location>
        <begin position="78"/>
        <end position="155"/>
    </location>
</feature>
<dbReference type="EMBL" id="CAJNYD010004633">
    <property type="protein sequence ID" value="CAF3614538.1"/>
    <property type="molecule type" value="Genomic_DNA"/>
</dbReference>
<reference evidence="5" key="1">
    <citation type="submission" date="2021-02" db="EMBL/GenBank/DDBJ databases">
        <authorList>
            <person name="Nowell W R."/>
        </authorList>
    </citation>
    <scope>NUCLEOTIDE SEQUENCE</scope>
</reference>
<proteinExistence type="predicted"/>
<protein>
    <submittedName>
        <fullName evidence="5">Uncharacterized protein</fullName>
    </submittedName>
</protein>
<dbReference type="OrthoDB" id="10025823at2759"/>
<organism evidence="5 12">
    <name type="scientific">Rotaria socialis</name>
    <dbReference type="NCBI Taxonomy" id="392032"/>
    <lineage>
        <taxon>Eukaryota</taxon>
        <taxon>Metazoa</taxon>
        <taxon>Spiralia</taxon>
        <taxon>Gnathifera</taxon>
        <taxon>Rotifera</taxon>
        <taxon>Eurotatoria</taxon>
        <taxon>Bdelloidea</taxon>
        <taxon>Philodinida</taxon>
        <taxon>Philodinidae</taxon>
        <taxon>Rotaria</taxon>
    </lineage>
</organism>
<dbReference type="EMBL" id="CAJNYV010005121">
    <property type="protein sequence ID" value="CAF3724923.1"/>
    <property type="molecule type" value="Genomic_DNA"/>
</dbReference>
<comment type="caution">
    <text evidence="5">The sequence shown here is derived from an EMBL/GenBank/DDBJ whole genome shotgun (WGS) entry which is preliminary data.</text>
</comment>
<evidence type="ECO:0000313" key="13">
    <source>
        <dbReference type="Proteomes" id="UP000663873"/>
    </source>
</evidence>
<dbReference type="EMBL" id="CAJNXB010000669">
    <property type="protein sequence ID" value="CAF3082895.1"/>
    <property type="molecule type" value="Genomic_DNA"/>
</dbReference>
<dbReference type="Proteomes" id="UP000663833">
    <property type="component" value="Unassembled WGS sequence"/>
</dbReference>
<evidence type="ECO:0000313" key="8">
    <source>
        <dbReference type="EMBL" id="CAF4205260.1"/>
    </source>
</evidence>
<dbReference type="EMBL" id="CAJNYU010000114">
    <property type="protein sequence ID" value="CAF3330011.1"/>
    <property type="molecule type" value="Genomic_DNA"/>
</dbReference>
<dbReference type="AlphaFoldDB" id="A0A818NXH2"/>
<dbReference type="EMBL" id="CAJOBO010000100">
    <property type="protein sequence ID" value="CAF4128888.1"/>
    <property type="molecule type" value="Genomic_DNA"/>
</dbReference>
<dbReference type="Proteomes" id="UP000663848">
    <property type="component" value="Unassembled WGS sequence"/>
</dbReference>
<feature type="compositionally biased region" description="Basic residues" evidence="1">
    <location>
        <begin position="116"/>
        <end position="127"/>
    </location>
</feature>
<dbReference type="Proteomes" id="UP000663825">
    <property type="component" value="Unassembled WGS sequence"/>
</dbReference>
<evidence type="ECO:0000313" key="11">
    <source>
        <dbReference type="EMBL" id="CAF4731344.1"/>
    </source>
</evidence>
<gene>
    <name evidence="3" type="ORF">FME351_LOCUS2401</name>
    <name evidence="4" type="ORF">GRG538_LOCUS10621</name>
    <name evidence="7" type="ORF">HFQ381_LOCUS2916</name>
    <name evidence="6" type="ORF">KIK155_LOCUS28216</name>
    <name evidence="5" type="ORF">LUA448_LOCUS31104</name>
    <name evidence="11" type="ORF">QYT958_LOCUS19593</name>
    <name evidence="2" type="ORF">TIS948_LOCUS5807</name>
    <name evidence="10" type="ORF">TOA249_LOCUS4210</name>
    <name evidence="8" type="ORF">TSG867_LOCUS350</name>
    <name evidence="9" type="ORF">UJA718_LOCUS12192</name>
</gene>
<dbReference type="EMBL" id="CAJOBP010001559">
    <property type="protein sequence ID" value="CAF4293854.1"/>
    <property type="molecule type" value="Genomic_DNA"/>
</dbReference>
<feature type="compositionally biased region" description="Polar residues" evidence="1">
    <location>
        <begin position="89"/>
        <end position="100"/>
    </location>
</feature>
<dbReference type="Proteomes" id="UP000663865">
    <property type="component" value="Unassembled WGS sequence"/>
</dbReference>
<dbReference type="EMBL" id="CAJOBR010003268">
    <property type="protein sequence ID" value="CAF4731344.1"/>
    <property type="molecule type" value="Genomic_DNA"/>
</dbReference>
<dbReference type="Proteomes" id="UP000663869">
    <property type="component" value="Unassembled WGS sequence"/>
</dbReference>
<evidence type="ECO:0000313" key="9">
    <source>
        <dbReference type="EMBL" id="CAF4293854.1"/>
    </source>
</evidence>
<dbReference type="Proteomes" id="UP000663872">
    <property type="component" value="Unassembled WGS sequence"/>
</dbReference>
<evidence type="ECO:0000313" key="10">
    <source>
        <dbReference type="EMBL" id="CAF4510472.1"/>
    </source>
</evidence>
<evidence type="ECO:0000313" key="7">
    <source>
        <dbReference type="EMBL" id="CAF4128888.1"/>
    </source>
</evidence>
<dbReference type="Proteomes" id="UP000663851">
    <property type="component" value="Unassembled WGS sequence"/>
</dbReference>
<sequence>MTRIVASDDMANVRRSLADAGIHFDKLYINQAYFNSSFTIQPSEKTKKRSKPGFWKKLLCGSEMKQCSTGTQTNLIVRDDYQHRPPPVTSRQRMPPTENTYDYRRYRSLNREYTHKKSQQPIRRRRSSLITRSVQIHRQKRIDDDDDDENDEFAV</sequence>